<keyword evidence="4" id="KW-1003">Cell membrane</keyword>
<dbReference type="AlphaFoldDB" id="A0A818Z9E6"/>
<dbReference type="Proteomes" id="UP000663842">
    <property type="component" value="Unassembled WGS sequence"/>
</dbReference>
<keyword evidence="9" id="KW-0406">Ion transport</keyword>
<keyword evidence="7 13" id="KW-1133">Transmembrane helix</keyword>
<dbReference type="EMBL" id="CAJOBF010000159">
    <property type="protein sequence ID" value="CAF3761729.1"/>
    <property type="molecule type" value="Genomic_DNA"/>
</dbReference>
<evidence type="ECO:0000256" key="12">
    <source>
        <dbReference type="RuleBase" id="RU362091"/>
    </source>
</evidence>
<feature type="transmembrane region" description="Helical" evidence="13">
    <location>
        <begin position="266"/>
        <end position="286"/>
    </location>
</feature>
<dbReference type="InterPro" id="IPR050277">
    <property type="entry name" value="Sodium:Solute_Symporter"/>
</dbReference>
<dbReference type="EMBL" id="CAJNRG010017537">
    <property type="protein sequence ID" value="CAF2233310.1"/>
    <property type="molecule type" value="Genomic_DNA"/>
</dbReference>
<evidence type="ECO:0000313" key="16">
    <source>
        <dbReference type="Proteomes" id="UP000663842"/>
    </source>
</evidence>
<dbReference type="PANTHER" id="PTHR48086">
    <property type="entry name" value="SODIUM/PROLINE SYMPORTER-RELATED"/>
    <property type="match status" value="1"/>
</dbReference>
<evidence type="ECO:0000256" key="11">
    <source>
        <dbReference type="ARBA" id="ARBA00023201"/>
    </source>
</evidence>
<keyword evidence="6" id="KW-0769">Symport</keyword>
<gene>
    <name evidence="15" type="ORF">UXM345_LOCUS2602</name>
    <name evidence="14" type="ORF">XDN619_LOCUS34448</name>
</gene>
<evidence type="ECO:0000256" key="13">
    <source>
        <dbReference type="SAM" id="Phobius"/>
    </source>
</evidence>
<evidence type="ECO:0000256" key="5">
    <source>
        <dbReference type="ARBA" id="ARBA00022692"/>
    </source>
</evidence>
<evidence type="ECO:0000256" key="1">
    <source>
        <dbReference type="ARBA" id="ARBA00004651"/>
    </source>
</evidence>
<evidence type="ECO:0000313" key="14">
    <source>
        <dbReference type="EMBL" id="CAF2233310.1"/>
    </source>
</evidence>
<feature type="transmembrane region" description="Helical" evidence="13">
    <location>
        <begin position="71"/>
        <end position="94"/>
    </location>
</feature>
<feature type="transmembrane region" description="Helical" evidence="13">
    <location>
        <begin position="232"/>
        <end position="254"/>
    </location>
</feature>
<dbReference type="GO" id="GO:0015293">
    <property type="term" value="F:symporter activity"/>
    <property type="evidence" value="ECO:0007669"/>
    <property type="project" value="UniProtKB-KW"/>
</dbReference>
<reference evidence="15" key="1">
    <citation type="submission" date="2021-02" db="EMBL/GenBank/DDBJ databases">
        <authorList>
            <person name="Nowell W R."/>
        </authorList>
    </citation>
    <scope>NUCLEOTIDE SEQUENCE</scope>
</reference>
<evidence type="ECO:0000256" key="4">
    <source>
        <dbReference type="ARBA" id="ARBA00022475"/>
    </source>
</evidence>
<dbReference type="InterPro" id="IPR001734">
    <property type="entry name" value="Na/solute_symporter"/>
</dbReference>
<evidence type="ECO:0000256" key="10">
    <source>
        <dbReference type="ARBA" id="ARBA00023136"/>
    </source>
</evidence>
<evidence type="ECO:0000256" key="9">
    <source>
        <dbReference type="ARBA" id="ARBA00023065"/>
    </source>
</evidence>
<protein>
    <recommendedName>
        <fullName evidence="17">Sodium:solute symporter family protein</fullName>
    </recommendedName>
</protein>
<accession>A0A818Z9E6</accession>
<feature type="transmembrane region" description="Helical" evidence="13">
    <location>
        <begin position="381"/>
        <end position="406"/>
    </location>
</feature>
<dbReference type="CDD" id="cd10322">
    <property type="entry name" value="SLC5sbd"/>
    <property type="match status" value="1"/>
</dbReference>
<dbReference type="PANTHER" id="PTHR48086:SF3">
    <property type="entry name" value="SODIUM_PROLINE SYMPORTER"/>
    <property type="match status" value="1"/>
</dbReference>
<keyword evidence="10 13" id="KW-0472">Membrane</keyword>
<feature type="transmembrane region" description="Helical" evidence="13">
    <location>
        <begin position="6"/>
        <end position="22"/>
    </location>
</feature>
<evidence type="ECO:0008006" key="17">
    <source>
        <dbReference type="Google" id="ProtNLM"/>
    </source>
</evidence>
<feature type="transmembrane region" description="Helical" evidence="13">
    <location>
        <begin position="316"/>
        <end position="345"/>
    </location>
</feature>
<feature type="transmembrane region" description="Helical" evidence="13">
    <location>
        <begin position="120"/>
        <end position="138"/>
    </location>
</feature>
<dbReference type="Proteomes" id="UP000663887">
    <property type="component" value="Unassembled WGS sequence"/>
</dbReference>
<feature type="transmembrane region" description="Helical" evidence="13">
    <location>
        <begin position="43"/>
        <end position="65"/>
    </location>
</feature>
<evidence type="ECO:0000256" key="7">
    <source>
        <dbReference type="ARBA" id="ARBA00022989"/>
    </source>
</evidence>
<dbReference type="PROSITE" id="PS50283">
    <property type="entry name" value="NA_SOLUT_SYMP_3"/>
    <property type="match status" value="1"/>
</dbReference>
<sequence>MVWNIDSILFVSFLIINIWFGLRSSSGIKNIKEYAIGDGKFSTGTIVATTVATWICGETFFSTITETYQHGLYFLIPCILGFAASFFIIGYIFAPRMREFIGKLSIAEAMGELYGNKIRLITTISGFIGVSGFIAVQLKISGIIFNYVLNISEIYGIICSGLIITIYSSLGGIKSVTFTDVIQFFTFGTIIPIITYQVFYNLGDVQLIFDTVKSNPNFDLDKIFDFSNNKSWYYFSIFLFCLIPCFNPATFQRIAMAKNTVQITRVFYITGFAIFFFMSIIAWFSLTILSTNSNIPIENLMRDHVFSSTMVGYKELLLIGVTAMVMSTADSYINCSSVLFTYDFCHALKIKLKNELLSARIISFFIGISAILLALKESSLFKLAIFTSSFFTPIVTVPFIMAVFGYRTPYEKAVLWGMGGGLTVVLLWNYLDITIIDSILPAMIANLIVLVIMHKYYYAKELSKLA</sequence>
<feature type="transmembrane region" description="Helical" evidence="13">
    <location>
        <begin position="181"/>
        <end position="199"/>
    </location>
</feature>
<keyword evidence="3" id="KW-0813">Transport</keyword>
<keyword evidence="11" id="KW-0739">Sodium transport</keyword>
<dbReference type="GO" id="GO:0005886">
    <property type="term" value="C:plasma membrane"/>
    <property type="evidence" value="ECO:0007669"/>
    <property type="project" value="UniProtKB-SubCell"/>
</dbReference>
<keyword evidence="5 13" id="KW-0812">Transmembrane</keyword>
<dbReference type="GO" id="GO:0006814">
    <property type="term" value="P:sodium ion transport"/>
    <property type="evidence" value="ECO:0007669"/>
    <property type="project" value="UniProtKB-KW"/>
</dbReference>
<comment type="similarity">
    <text evidence="2 12">Belongs to the sodium:solute symporter (SSF) (TC 2.A.21) family.</text>
</comment>
<comment type="subcellular location">
    <subcellularLocation>
        <location evidence="1">Cell membrane</location>
        <topology evidence="1">Multi-pass membrane protein</topology>
    </subcellularLocation>
</comment>
<evidence type="ECO:0000256" key="8">
    <source>
        <dbReference type="ARBA" id="ARBA00023053"/>
    </source>
</evidence>
<dbReference type="Gene3D" id="1.20.1730.10">
    <property type="entry name" value="Sodium/glucose cotransporter"/>
    <property type="match status" value="1"/>
</dbReference>
<evidence type="ECO:0000256" key="2">
    <source>
        <dbReference type="ARBA" id="ARBA00006434"/>
    </source>
</evidence>
<name>A0A818Z9E6_9BILA</name>
<evidence type="ECO:0000256" key="3">
    <source>
        <dbReference type="ARBA" id="ARBA00022448"/>
    </source>
</evidence>
<dbReference type="Pfam" id="PF00474">
    <property type="entry name" value="SSF"/>
    <property type="match status" value="1"/>
</dbReference>
<feature type="transmembrane region" description="Helical" evidence="13">
    <location>
        <begin position="357"/>
        <end position="375"/>
    </location>
</feature>
<feature type="transmembrane region" description="Helical" evidence="13">
    <location>
        <begin position="413"/>
        <end position="433"/>
    </location>
</feature>
<proteinExistence type="inferred from homology"/>
<organism evidence="15 16">
    <name type="scientific">Rotaria magnacalcarata</name>
    <dbReference type="NCBI Taxonomy" id="392030"/>
    <lineage>
        <taxon>Eukaryota</taxon>
        <taxon>Metazoa</taxon>
        <taxon>Spiralia</taxon>
        <taxon>Gnathifera</taxon>
        <taxon>Rotifera</taxon>
        <taxon>Eurotatoria</taxon>
        <taxon>Bdelloidea</taxon>
        <taxon>Philodinida</taxon>
        <taxon>Philodinidae</taxon>
        <taxon>Rotaria</taxon>
    </lineage>
</organism>
<evidence type="ECO:0000313" key="15">
    <source>
        <dbReference type="EMBL" id="CAF3761729.1"/>
    </source>
</evidence>
<dbReference type="InterPro" id="IPR038377">
    <property type="entry name" value="Na/Glc_symporter_sf"/>
</dbReference>
<comment type="caution">
    <text evidence="15">The sequence shown here is derived from an EMBL/GenBank/DDBJ whole genome shotgun (WGS) entry which is preliminary data.</text>
</comment>
<feature type="transmembrane region" description="Helical" evidence="13">
    <location>
        <begin position="439"/>
        <end position="458"/>
    </location>
</feature>
<feature type="transmembrane region" description="Helical" evidence="13">
    <location>
        <begin position="144"/>
        <end position="169"/>
    </location>
</feature>
<evidence type="ECO:0000256" key="6">
    <source>
        <dbReference type="ARBA" id="ARBA00022847"/>
    </source>
</evidence>
<keyword evidence="8" id="KW-0915">Sodium</keyword>